<keyword evidence="2" id="KW-1185">Reference proteome</keyword>
<name>A0ABU6RAD9_9FABA</name>
<proteinExistence type="predicted"/>
<sequence length="214" mass="24057">MVCNVLNLMMIFCRLQPDLSIIDEDMDEVEIDREGLASIFDTSKPDPSLLLFGTITCVLNDKRWWYSICLCGEKIKVDQASPFCKSCYTYCADGILRYEVRVFVTHSGGCNMLILHDKDVSFLMKKKCSDILNTNSSFGLPIEDISICPIFNVYRVSDDASLIRLFELSDFRVALAEDSLPKSPSSSVPARTIDSFDRRTVVGYTKLSSPSSIL</sequence>
<evidence type="ECO:0008006" key="3">
    <source>
        <dbReference type="Google" id="ProtNLM"/>
    </source>
</evidence>
<dbReference type="Gene3D" id="2.40.50.140">
    <property type="entry name" value="Nucleic acid-binding proteins"/>
    <property type="match status" value="1"/>
</dbReference>
<evidence type="ECO:0000313" key="1">
    <source>
        <dbReference type="EMBL" id="MED6120824.1"/>
    </source>
</evidence>
<accession>A0ABU6RAD9</accession>
<comment type="caution">
    <text evidence="1">The sequence shown here is derived from an EMBL/GenBank/DDBJ whole genome shotgun (WGS) entry which is preliminary data.</text>
</comment>
<protein>
    <recommendedName>
        <fullName evidence="3">Replication factor A C-terminal domain-containing protein</fullName>
    </recommendedName>
</protein>
<organism evidence="1 2">
    <name type="scientific">Stylosanthes scabra</name>
    <dbReference type="NCBI Taxonomy" id="79078"/>
    <lineage>
        <taxon>Eukaryota</taxon>
        <taxon>Viridiplantae</taxon>
        <taxon>Streptophyta</taxon>
        <taxon>Embryophyta</taxon>
        <taxon>Tracheophyta</taxon>
        <taxon>Spermatophyta</taxon>
        <taxon>Magnoliopsida</taxon>
        <taxon>eudicotyledons</taxon>
        <taxon>Gunneridae</taxon>
        <taxon>Pentapetalae</taxon>
        <taxon>rosids</taxon>
        <taxon>fabids</taxon>
        <taxon>Fabales</taxon>
        <taxon>Fabaceae</taxon>
        <taxon>Papilionoideae</taxon>
        <taxon>50 kb inversion clade</taxon>
        <taxon>dalbergioids sensu lato</taxon>
        <taxon>Dalbergieae</taxon>
        <taxon>Pterocarpus clade</taxon>
        <taxon>Stylosanthes</taxon>
    </lineage>
</organism>
<reference evidence="1 2" key="1">
    <citation type="journal article" date="2023" name="Plants (Basel)">
        <title>Bridging the Gap: Combining Genomics and Transcriptomics Approaches to Understand Stylosanthes scabra, an Orphan Legume from the Brazilian Caatinga.</title>
        <authorList>
            <person name="Ferreira-Neto J.R.C."/>
            <person name="da Silva M.D."/>
            <person name="Binneck E."/>
            <person name="de Melo N.F."/>
            <person name="da Silva R.H."/>
            <person name="de Melo A.L.T.M."/>
            <person name="Pandolfi V."/>
            <person name="Bustamante F.O."/>
            <person name="Brasileiro-Vidal A.C."/>
            <person name="Benko-Iseppon A.M."/>
        </authorList>
    </citation>
    <scope>NUCLEOTIDE SEQUENCE [LARGE SCALE GENOMIC DNA]</scope>
    <source>
        <tissue evidence="1">Leaves</tissue>
    </source>
</reference>
<evidence type="ECO:0000313" key="2">
    <source>
        <dbReference type="Proteomes" id="UP001341840"/>
    </source>
</evidence>
<gene>
    <name evidence="1" type="ORF">PIB30_024544</name>
</gene>
<dbReference type="EMBL" id="JASCZI010030296">
    <property type="protein sequence ID" value="MED6120824.1"/>
    <property type="molecule type" value="Genomic_DNA"/>
</dbReference>
<dbReference type="Proteomes" id="UP001341840">
    <property type="component" value="Unassembled WGS sequence"/>
</dbReference>
<dbReference type="InterPro" id="IPR012340">
    <property type="entry name" value="NA-bd_OB-fold"/>
</dbReference>